<reference evidence="1 2" key="1">
    <citation type="journal article" date="2015" name="Sci. Rep.">
        <title>Chromosome-level genome map provides insights into diverse defense mechanisms in the medicinal fungus Ganoderma sinense.</title>
        <authorList>
            <person name="Zhu Y."/>
            <person name="Xu J."/>
            <person name="Sun C."/>
            <person name="Zhou S."/>
            <person name="Xu H."/>
            <person name="Nelson D.R."/>
            <person name="Qian J."/>
            <person name="Song J."/>
            <person name="Luo H."/>
            <person name="Xiang L."/>
            <person name="Li Y."/>
            <person name="Xu Z."/>
            <person name="Ji A."/>
            <person name="Wang L."/>
            <person name="Lu S."/>
            <person name="Hayward A."/>
            <person name="Sun W."/>
            <person name="Li X."/>
            <person name="Schwartz D.C."/>
            <person name="Wang Y."/>
            <person name="Chen S."/>
        </authorList>
    </citation>
    <scope>NUCLEOTIDE SEQUENCE [LARGE SCALE GENOMIC DNA]</scope>
    <source>
        <strain evidence="1 2">ZZ0214-1</strain>
    </source>
</reference>
<sequence>MSAQPSIAHPGQSIHLLDLNQDIFQHIVSFLDRPVISILSKTCRSLHNGLAGQLLRGTVSVRRPLLVAFKDFLDADRSRYEFLKHWKFITVPHTATYSPSQVSQDVDVCSILHASHNLVSLSLDKVTPDHFQPKDLRAVFTAIPQLQELSLLSVGPKYGDVLHGVLPNLRILKLDFSTDRLSPLNFLATHRTTLRELTLEHIWPQATFPPDTHPDPFPSVRRLHLNPISSPSGLSTIARCFPNLDALTLHTVILDEGWRQEHGFYAAVLEHDQQGAFAPFARWYDRTAETVRAAGGTWARLATLRALDSVGLFFAPLCCTAERLEVVQASIMPEQMAHVYRELRPRVVVLPPESSPNAFLEAARCHLVTLEHAPSVSHLTVRVSSAVVPVLPLDQVLAALSQALPRSSVSHLLLELSSLGEFGQSEELKAFYRNASDVMQLLSSSIPSLRKIFFDIEGRDLKAWEMDTAGSGAWMEMNEWVALRVISEEGMRDSGRAD</sequence>
<dbReference type="EMBL" id="AYKW01000034">
    <property type="protein sequence ID" value="PIL27802.1"/>
    <property type="molecule type" value="Genomic_DNA"/>
</dbReference>
<evidence type="ECO:0000313" key="1">
    <source>
        <dbReference type="EMBL" id="PIL27802.1"/>
    </source>
</evidence>
<dbReference type="Proteomes" id="UP000230002">
    <property type="component" value="Unassembled WGS sequence"/>
</dbReference>
<name>A0A2G8S220_9APHY</name>
<evidence type="ECO:0000313" key="2">
    <source>
        <dbReference type="Proteomes" id="UP000230002"/>
    </source>
</evidence>
<organism evidence="1 2">
    <name type="scientific">Ganoderma sinense ZZ0214-1</name>
    <dbReference type="NCBI Taxonomy" id="1077348"/>
    <lineage>
        <taxon>Eukaryota</taxon>
        <taxon>Fungi</taxon>
        <taxon>Dikarya</taxon>
        <taxon>Basidiomycota</taxon>
        <taxon>Agaricomycotina</taxon>
        <taxon>Agaricomycetes</taxon>
        <taxon>Polyporales</taxon>
        <taxon>Polyporaceae</taxon>
        <taxon>Ganoderma</taxon>
    </lineage>
</organism>
<accession>A0A2G8S220</accession>
<comment type="caution">
    <text evidence="1">The sequence shown here is derived from an EMBL/GenBank/DDBJ whole genome shotgun (WGS) entry which is preliminary data.</text>
</comment>
<dbReference type="SUPFAM" id="SSF52047">
    <property type="entry name" value="RNI-like"/>
    <property type="match status" value="1"/>
</dbReference>
<dbReference type="Gene3D" id="3.80.10.10">
    <property type="entry name" value="Ribonuclease Inhibitor"/>
    <property type="match status" value="1"/>
</dbReference>
<dbReference type="InterPro" id="IPR032675">
    <property type="entry name" value="LRR_dom_sf"/>
</dbReference>
<proteinExistence type="predicted"/>
<protein>
    <recommendedName>
        <fullName evidence="3">F-box domain-containing protein</fullName>
    </recommendedName>
</protein>
<keyword evidence="2" id="KW-1185">Reference proteome</keyword>
<gene>
    <name evidence="1" type="ORF">GSI_10956</name>
</gene>
<dbReference type="AlphaFoldDB" id="A0A2G8S220"/>
<evidence type="ECO:0008006" key="3">
    <source>
        <dbReference type="Google" id="ProtNLM"/>
    </source>
</evidence>
<dbReference type="OrthoDB" id="2758794at2759"/>